<name>A0A1F5EXT7_9BACT</name>
<dbReference type="Gene3D" id="3.40.50.150">
    <property type="entry name" value="Vaccinia Virus protein VP39"/>
    <property type="match status" value="1"/>
</dbReference>
<dbReference type="InterPro" id="IPR041698">
    <property type="entry name" value="Methyltransf_25"/>
</dbReference>
<dbReference type="EMBL" id="MFAG01000011">
    <property type="protein sequence ID" value="OGD72175.1"/>
    <property type="molecule type" value="Genomic_DNA"/>
</dbReference>
<gene>
    <name evidence="2" type="ORF">A2703_00095</name>
</gene>
<organism evidence="2 3">
    <name type="scientific">Candidatus Collierbacteria bacterium RIFCSPHIGHO2_01_FULL_50_25</name>
    <dbReference type="NCBI Taxonomy" id="1817722"/>
    <lineage>
        <taxon>Bacteria</taxon>
        <taxon>Candidatus Collieribacteriota</taxon>
    </lineage>
</organism>
<dbReference type="Pfam" id="PF13649">
    <property type="entry name" value="Methyltransf_25"/>
    <property type="match status" value="1"/>
</dbReference>
<protein>
    <recommendedName>
        <fullName evidence="1">Methyltransferase domain-containing protein</fullName>
    </recommendedName>
</protein>
<sequence>MSFSETEIADFYNTQAPHGRLTVDGKFVDKNLRFWYQEFMLMTKDQPIFFDLGCGDGRETRLYREVFGNLDHYYGLDLSSGMLRFTQSQTSEVKLIRGSFSHLPFAGESLPSVWAAASYLHLDRDQIESALTELHRCLMPGARGFISLKGHPHEPIADYNQHLARRYSLSEFTPLLENAGFEVTCRISDPIRDPRGVTWLGFFFTKPK</sequence>
<dbReference type="SUPFAM" id="SSF53335">
    <property type="entry name" value="S-adenosyl-L-methionine-dependent methyltransferases"/>
    <property type="match status" value="1"/>
</dbReference>
<dbReference type="Proteomes" id="UP000177979">
    <property type="component" value="Unassembled WGS sequence"/>
</dbReference>
<accession>A0A1F5EXT7</accession>
<reference evidence="2 3" key="1">
    <citation type="journal article" date="2016" name="Nat. Commun.">
        <title>Thousands of microbial genomes shed light on interconnected biogeochemical processes in an aquifer system.</title>
        <authorList>
            <person name="Anantharaman K."/>
            <person name="Brown C.T."/>
            <person name="Hug L.A."/>
            <person name="Sharon I."/>
            <person name="Castelle C.J."/>
            <person name="Probst A.J."/>
            <person name="Thomas B.C."/>
            <person name="Singh A."/>
            <person name="Wilkins M.J."/>
            <person name="Karaoz U."/>
            <person name="Brodie E.L."/>
            <person name="Williams K.H."/>
            <person name="Hubbard S.S."/>
            <person name="Banfield J.F."/>
        </authorList>
    </citation>
    <scope>NUCLEOTIDE SEQUENCE [LARGE SCALE GENOMIC DNA]</scope>
</reference>
<dbReference type="STRING" id="1817722.A2703_00095"/>
<dbReference type="CDD" id="cd02440">
    <property type="entry name" value="AdoMet_MTases"/>
    <property type="match status" value="1"/>
</dbReference>
<proteinExistence type="predicted"/>
<comment type="caution">
    <text evidence="2">The sequence shown here is derived from an EMBL/GenBank/DDBJ whole genome shotgun (WGS) entry which is preliminary data.</text>
</comment>
<evidence type="ECO:0000313" key="3">
    <source>
        <dbReference type="Proteomes" id="UP000177979"/>
    </source>
</evidence>
<evidence type="ECO:0000259" key="1">
    <source>
        <dbReference type="Pfam" id="PF13649"/>
    </source>
</evidence>
<evidence type="ECO:0000313" key="2">
    <source>
        <dbReference type="EMBL" id="OGD72175.1"/>
    </source>
</evidence>
<feature type="domain" description="Methyltransferase" evidence="1">
    <location>
        <begin position="51"/>
        <end position="141"/>
    </location>
</feature>
<dbReference type="InterPro" id="IPR029063">
    <property type="entry name" value="SAM-dependent_MTases_sf"/>
</dbReference>
<dbReference type="AlphaFoldDB" id="A0A1F5EXT7"/>